<proteinExistence type="predicted"/>
<keyword evidence="3" id="KW-0240">DNA-directed RNA polymerase</keyword>
<protein>
    <submittedName>
        <fullName evidence="3">DNA-DIRECTED RNA polymerase I SUBUNIT 2</fullName>
    </submittedName>
</protein>
<dbReference type="InterPro" id="IPR007646">
    <property type="entry name" value="RNA_pol_Rpb2_4"/>
</dbReference>
<sequence>MERVYGIVGNLGRANPLQAMIDLMENKAKRGSRARERLEMPDTRTLLIGVDTNISESLIDELIDSGMEKLVADTYTKLDGKHKVEIERDEQEREVHIFSDAGRILCPHIVVENLDKIKAFKEENYIFTSLLDKGVIEFIGTEEEEDCCTTWGIRLLLEDIAGSNL</sequence>
<dbReference type="Proteomes" id="UP001151532">
    <property type="component" value="Chromosome 13"/>
</dbReference>
<name>A0A9Q0W9X8_SALPP</name>
<feature type="domain" description="RNA polymerase Rpb2" evidence="2">
    <location>
        <begin position="127"/>
        <end position="148"/>
    </location>
</feature>
<dbReference type="GO" id="GO:0003899">
    <property type="term" value="F:DNA-directed RNA polymerase activity"/>
    <property type="evidence" value="ECO:0007669"/>
    <property type="project" value="InterPro"/>
</dbReference>
<dbReference type="Pfam" id="PF04566">
    <property type="entry name" value="RNA_pol_Rpb2_4"/>
    <property type="match status" value="1"/>
</dbReference>
<dbReference type="SUPFAM" id="SSF64484">
    <property type="entry name" value="beta and beta-prime subunits of DNA dependent RNA-polymerase"/>
    <property type="match status" value="1"/>
</dbReference>
<gene>
    <name evidence="3" type="ORF">OIU79_023953</name>
</gene>
<dbReference type="InterPro" id="IPR007647">
    <property type="entry name" value="RNA_pol_Rpb2_5"/>
</dbReference>
<reference evidence="3" key="1">
    <citation type="submission" date="2022-11" db="EMBL/GenBank/DDBJ databases">
        <authorList>
            <person name="Hyden B.L."/>
            <person name="Feng K."/>
            <person name="Yates T."/>
            <person name="Jawdy S."/>
            <person name="Smart L.B."/>
            <person name="Muchero W."/>
        </authorList>
    </citation>
    <scope>NUCLEOTIDE SEQUENCE</scope>
    <source>
        <tissue evidence="3">Shoot tip</tissue>
    </source>
</reference>
<dbReference type="GO" id="GO:0003677">
    <property type="term" value="F:DNA binding"/>
    <property type="evidence" value="ECO:0007669"/>
    <property type="project" value="InterPro"/>
</dbReference>
<accession>A0A9Q0W9X8</accession>
<evidence type="ECO:0000313" key="4">
    <source>
        <dbReference type="Proteomes" id="UP001151532"/>
    </source>
</evidence>
<dbReference type="AlphaFoldDB" id="A0A9Q0W9X8"/>
<evidence type="ECO:0000259" key="2">
    <source>
        <dbReference type="Pfam" id="PF04567"/>
    </source>
</evidence>
<evidence type="ECO:0000313" key="3">
    <source>
        <dbReference type="EMBL" id="KAJ6763307.1"/>
    </source>
</evidence>
<dbReference type="Pfam" id="PF04567">
    <property type="entry name" value="RNA_pol_Rpb2_5"/>
    <property type="match status" value="1"/>
</dbReference>
<comment type="caution">
    <text evidence="3">The sequence shown here is derived from an EMBL/GenBank/DDBJ whole genome shotgun (WGS) entry which is preliminary data.</text>
</comment>
<dbReference type="EMBL" id="JAPFFK010000005">
    <property type="protein sequence ID" value="KAJ6763307.1"/>
    <property type="molecule type" value="Genomic_DNA"/>
</dbReference>
<dbReference type="GO" id="GO:0006351">
    <property type="term" value="P:DNA-templated transcription"/>
    <property type="evidence" value="ECO:0007669"/>
    <property type="project" value="InterPro"/>
</dbReference>
<evidence type="ECO:0000259" key="1">
    <source>
        <dbReference type="Pfam" id="PF04566"/>
    </source>
</evidence>
<dbReference type="GO" id="GO:0000428">
    <property type="term" value="C:DNA-directed RNA polymerase complex"/>
    <property type="evidence" value="ECO:0007669"/>
    <property type="project" value="UniProtKB-KW"/>
</dbReference>
<reference evidence="3" key="2">
    <citation type="journal article" date="2023" name="Int. J. Mol. Sci.">
        <title>De Novo Assembly and Annotation of 11 Diverse Shrub Willow (Salix) Genomes Reveals Novel Gene Organization in Sex-Linked Regions.</title>
        <authorList>
            <person name="Hyden B."/>
            <person name="Feng K."/>
            <person name="Yates T.B."/>
            <person name="Jawdy S."/>
            <person name="Cereghino C."/>
            <person name="Smart L.B."/>
            <person name="Muchero W."/>
        </authorList>
    </citation>
    <scope>NUCLEOTIDE SEQUENCE</scope>
    <source>
        <tissue evidence="3">Shoot tip</tissue>
    </source>
</reference>
<keyword evidence="3" id="KW-0804">Transcription</keyword>
<feature type="domain" description="RNA polymerase Rpb2" evidence="1">
    <location>
        <begin position="82"/>
        <end position="112"/>
    </location>
</feature>
<keyword evidence="4" id="KW-1185">Reference proteome</keyword>
<organism evidence="3 4">
    <name type="scientific">Salix purpurea</name>
    <name type="common">Purple osier willow</name>
    <dbReference type="NCBI Taxonomy" id="77065"/>
    <lineage>
        <taxon>Eukaryota</taxon>
        <taxon>Viridiplantae</taxon>
        <taxon>Streptophyta</taxon>
        <taxon>Embryophyta</taxon>
        <taxon>Tracheophyta</taxon>
        <taxon>Spermatophyta</taxon>
        <taxon>Magnoliopsida</taxon>
        <taxon>eudicotyledons</taxon>
        <taxon>Gunneridae</taxon>
        <taxon>Pentapetalae</taxon>
        <taxon>rosids</taxon>
        <taxon>fabids</taxon>
        <taxon>Malpighiales</taxon>
        <taxon>Salicaceae</taxon>
        <taxon>Saliceae</taxon>
        <taxon>Salix</taxon>
    </lineage>
</organism>